<feature type="transmembrane region" description="Helical" evidence="1">
    <location>
        <begin position="123"/>
        <end position="143"/>
    </location>
</feature>
<reference evidence="2" key="1">
    <citation type="submission" date="2019-11" db="EMBL/GenBank/DDBJ databases">
        <title>Acidithiobacillus ferrianus sp. nov.: a facultatively anaerobic and extremely acidophilic chemolithoautotroph.</title>
        <authorList>
            <person name="Norris P.R."/>
            <person name="Falagan C."/>
            <person name="Moya-Beltran A."/>
            <person name="Castro M."/>
            <person name="Quatrini R."/>
            <person name="Johnson D.B."/>
        </authorList>
    </citation>
    <scope>NUCLEOTIDE SEQUENCE [LARGE SCALE GENOMIC DNA]</scope>
    <source>
        <strain evidence="2">MG</strain>
    </source>
</reference>
<feature type="transmembrane region" description="Helical" evidence="1">
    <location>
        <begin position="30"/>
        <end position="54"/>
    </location>
</feature>
<feature type="transmembrane region" description="Helical" evidence="1">
    <location>
        <begin position="289"/>
        <end position="311"/>
    </location>
</feature>
<dbReference type="PANTHER" id="PTHR23530">
    <property type="entry name" value="TRANSPORT PROTEIN-RELATED"/>
    <property type="match status" value="1"/>
</dbReference>
<comment type="caution">
    <text evidence="2">The sequence shown here is derived from an EMBL/GenBank/DDBJ whole genome shotgun (WGS) entry which is preliminary data.</text>
</comment>
<keyword evidence="1" id="KW-0472">Membrane</keyword>
<feature type="transmembrane region" description="Helical" evidence="1">
    <location>
        <begin position="211"/>
        <end position="230"/>
    </location>
</feature>
<gene>
    <name evidence="2" type="ORF">GL267_15960</name>
</gene>
<accession>A0A845UHS9</accession>
<dbReference type="Gene3D" id="1.20.1250.20">
    <property type="entry name" value="MFS general substrate transporter like domains"/>
    <property type="match status" value="1"/>
</dbReference>
<keyword evidence="1" id="KW-0812">Transmembrane</keyword>
<dbReference type="SUPFAM" id="SSF103473">
    <property type="entry name" value="MFS general substrate transporter"/>
    <property type="match status" value="1"/>
</dbReference>
<evidence type="ECO:0008006" key="3">
    <source>
        <dbReference type="Google" id="ProtNLM"/>
    </source>
</evidence>
<sequence>MTVEAVFGILIVVFDLPAGHLADRIGPRQALLAGAFLEGMASLLLGGLANQAIFWIVQPLFAAAAALTQGADAGLAGLILRHDKALEDFEQGEQLFQRLALVWTAAVYGLASALSLVSLRLPFIATGVVQLLCVAGLFTVPNLRRTSAFLADLEDDRRSLRRRVADIIIVIHTSAGLRMDLLAMVAAGTGFSVLLYFLPFFLIASGSSASAVGVLLAAVALAAAVVVHGLRPGLDLRVAGAIAVIAAVLLGVTVLPVVVIAAICLQAVRARLLPRFRQRLLREMSECGEATAMSVVSTTTTLGFAVVAPALGVLTSVLSLTGLAAVTGALFLFATLTMSIHLRYGRSLHEPF</sequence>
<feature type="transmembrane region" description="Helical" evidence="1">
    <location>
        <begin position="242"/>
        <end position="268"/>
    </location>
</feature>
<feature type="transmembrane region" description="Helical" evidence="1">
    <location>
        <begin position="100"/>
        <end position="117"/>
    </location>
</feature>
<organism evidence="2">
    <name type="scientific">Acidithiobacillus ferrianus</name>
    <dbReference type="NCBI Taxonomy" id="2678518"/>
    <lineage>
        <taxon>Bacteria</taxon>
        <taxon>Pseudomonadati</taxon>
        <taxon>Pseudomonadota</taxon>
        <taxon>Acidithiobacillia</taxon>
        <taxon>Acidithiobacillales</taxon>
        <taxon>Acidithiobacillaceae</taxon>
        <taxon>Acidithiobacillus</taxon>
    </lineage>
</organism>
<feature type="transmembrane region" description="Helical" evidence="1">
    <location>
        <begin position="317"/>
        <end position="336"/>
    </location>
</feature>
<keyword evidence="1" id="KW-1133">Transmembrane helix</keyword>
<dbReference type="InterPro" id="IPR036259">
    <property type="entry name" value="MFS_trans_sf"/>
</dbReference>
<dbReference type="EMBL" id="WNJL01000068">
    <property type="protein sequence ID" value="NDU44060.1"/>
    <property type="molecule type" value="Genomic_DNA"/>
</dbReference>
<evidence type="ECO:0000313" key="2">
    <source>
        <dbReference type="EMBL" id="NDU44060.1"/>
    </source>
</evidence>
<dbReference type="PANTHER" id="PTHR23530:SF1">
    <property type="entry name" value="PERMEASE, MAJOR FACILITATOR SUPERFAMILY-RELATED"/>
    <property type="match status" value="1"/>
</dbReference>
<name>A0A845UHS9_9PROT</name>
<dbReference type="InterPro" id="IPR053160">
    <property type="entry name" value="MFS_DHA3_Transporter"/>
</dbReference>
<feature type="transmembrane region" description="Helical" evidence="1">
    <location>
        <begin position="6"/>
        <end position="23"/>
    </location>
</feature>
<feature type="transmembrane region" description="Helical" evidence="1">
    <location>
        <begin position="185"/>
        <end position="204"/>
    </location>
</feature>
<evidence type="ECO:0000256" key="1">
    <source>
        <dbReference type="SAM" id="Phobius"/>
    </source>
</evidence>
<dbReference type="AlphaFoldDB" id="A0A845UHS9"/>
<protein>
    <recommendedName>
        <fullName evidence="3">Major facilitator superfamily (MFS) profile domain-containing protein</fullName>
    </recommendedName>
</protein>
<proteinExistence type="predicted"/>